<gene>
    <name evidence="2" type="ORF">Pfra01_002413500</name>
</gene>
<feature type="compositionally biased region" description="Polar residues" evidence="1">
    <location>
        <begin position="1"/>
        <end position="36"/>
    </location>
</feature>
<accession>A0A9W6YA10</accession>
<keyword evidence="3" id="KW-1185">Reference proteome</keyword>
<reference evidence="2" key="1">
    <citation type="submission" date="2023-04" db="EMBL/GenBank/DDBJ databases">
        <title>Phytophthora fragariaefolia NBRC 109709.</title>
        <authorList>
            <person name="Ichikawa N."/>
            <person name="Sato H."/>
            <person name="Tonouchi N."/>
        </authorList>
    </citation>
    <scope>NUCLEOTIDE SEQUENCE</scope>
    <source>
        <strain evidence="2">NBRC 109709</strain>
    </source>
</reference>
<name>A0A9W6YA10_9STRA</name>
<protein>
    <submittedName>
        <fullName evidence="2">Unnamed protein product</fullName>
    </submittedName>
</protein>
<dbReference type="OrthoDB" id="155315at2759"/>
<feature type="region of interest" description="Disordered" evidence="1">
    <location>
        <begin position="1"/>
        <end position="44"/>
    </location>
</feature>
<evidence type="ECO:0000313" key="2">
    <source>
        <dbReference type="EMBL" id="GMF56774.1"/>
    </source>
</evidence>
<sequence>MVNSSNNTDRVNQTDRNIQARPQTSDVGIDNTQQTADVGIDNTPRMLDAETNMKNLDTEDQVEARSWVKNLFNANPNWVALRIKPIKRKTGKDDNRYFLGEKGSLIAVKTGRKSKTYQSIDWVATEEKIRDIWYDGESKSIDESSYMRLEDPLYHVSLTRKRKIADPSEGDDAFRSRQRLEDSFELDTSTSTSLDQVDSKNRLLWSIFKNKAVLVSAGLKKKIIPILKSIGKTSQMDRTGYVWIDGSSISVFGIDSERVKPAITKQVDWRSTFQEFIDLVKDRDDIDLFTNEDTTKLAKAFEPRDGEARHGIKIGIDEDMNSSLTNADNDAKKILMDYYSKIASEGVRIPFRLKPIVDTKSGVKANQNYYFSEPTAAKPFYIRNHENKAVSGKVFNDLMKTIRWMDTFNSLMTGFEDIERYVYENDDPALKKNLEANLQLLNRAILDNTKSTDTSARIKSSEGTQYRDDTLQKLHDESEAAFLKYGEAQRKYDEAKRTVKGNNSKSARSALKAATAAMKATKAVYQIKAKSYSDAKNYTEVDQFSDRQDERTVRQTTNNMVDQVRTTGVGSGAKRKLQGRGLRGAGVAPLEGVVRRGRTYNLNEIQGLATPSAYIYRQLGSKYIRIPDLDNKTLVIVQPNRRKGGPKRVISDPLQSMIRTLAFKQHIDQAEYDKLSIDDKKLFKEILAITHLQYIFHDRVEDPLEALKAEYDKLKGELELGNDNLSIIKQLKSLSVDMYSNRMIDDKEFKEIITRLL</sequence>
<dbReference type="Proteomes" id="UP001165121">
    <property type="component" value="Unassembled WGS sequence"/>
</dbReference>
<proteinExistence type="predicted"/>
<evidence type="ECO:0000256" key="1">
    <source>
        <dbReference type="SAM" id="MobiDB-lite"/>
    </source>
</evidence>
<organism evidence="2 3">
    <name type="scientific">Phytophthora fragariaefolia</name>
    <dbReference type="NCBI Taxonomy" id="1490495"/>
    <lineage>
        <taxon>Eukaryota</taxon>
        <taxon>Sar</taxon>
        <taxon>Stramenopiles</taxon>
        <taxon>Oomycota</taxon>
        <taxon>Peronosporomycetes</taxon>
        <taxon>Peronosporales</taxon>
        <taxon>Peronosporaceae</taxon>
        <taxon>Phytophthora</taxon>
    </lineage>
</organism>
<comment type="caution">
    <text evidence="2">The sequence shown here is derived from an EMBL/GenBank/DDBJ whole genome shotgun (WGS) entry which is preliminary data.</text>
</comment>
<dbReference type="EMBL" id="BSXT01004111">
    <property type="protein sequence ID" value="GMF56774.1"/>
    <property type="molecule type" value="Genomic_DNA"/>
</dbReference>
<dbReference type="AlphaFoldDB" id="A0A9W6YA10"/>
<evidence type="ECO:0000313" key="3">
    <source>
        <dbReference type="Proteomes" id="UP001165121"/>
    </source>
</evidence>